<reference evidence="1" key="1">
    <citation type="submission" date="2020-08" db="EMBL/GenBank/DDBJ databases">
        <title>Multicomponent nature underlies the extraordinary mechanical properties of spider dragline silk.</title>
        <authorList>
            <person name="Kono N."/>
            <person name="Nakamura H."/>
            <person name="Mori M."/>
            <person name="Yoshida Y."/>
            <person name="Ohtoshi R."/>
            <person name="Malay A.D."/>
            <person name="Moran D.A.P."/>
            <person name="Tomita M."/>
            <person name="Numata K."/>
            <person name="Arakawa K."/>
        </authorList>
    </citation>
    <scope>NUCLEOTIDE SEQUENCE</scope>
</reference>
<keyword evidence="2" id="KW-1185">Reference proteome</keyword>
<gene>
    <name evidence="1" type="ORF">TNCV_4416471</name>
</gene>
<name>A0A8X6RZA5_TRICX</name>
<protein>
    <submittedName>
        <fullName evidence="1">Uncharacterized protein</fullName>
    </submittedName>
</protein>
<accession>A0A8X6RZA5</accession>
<organism evidence="1 2">
    <name type="scientific">Trichonephila clavipes</name>
    <name type="common">Golden silk orbweaver</name>
    <name type="synonym">Nephila clavipes</name>
    <dbReference type="NCBI Taxonomy" id="2585209"/>
    <lineage>
        <taxon>Eukaryota</taxon>
        <taxon>Metazoa</taxon>
        <taxon>Ecdysozoa</taxon>
        <taxon>Arthropoda</taxon>
        <taxon>Chelicerata</taxon>
        <taxon>Arachnida</taxon>
        <taxon>Araneae</taxon>
        <taxon>Araneomorphae</taxon>
        <taxon>Entelegynae</taxon>
        <taxon>Araneoidea</taxon>
        <taxon>Nephilidae</taxon>
        <taxon>Trichonephila</taxon>
    </lineage>
</organism>
<dbReference type="EMBL" id="BMAU01021244">
    <property type="protein sequence ID" value="GFY04562.1"/>
    <property type="molecule type" value="Genomic_DNA"/>
</dbReference>
<dbReference type="Proteomes" id="UP000887159">
    <property type="component" value="Unassembled WGS sequence"/>
</dbReference>
<dbReference type="AlphaFoldDB" id="A0A8X6RZA5"/>
<sequence>MSDYFRLKTINICACNCALNSGHGQGNFTIFSLQMNHISVCSTNMVWIHRDDTGCLIHRHTSPAPVWDCMSIPLLTMNNQRIICNVLSLFSRIVVLVT</sequence>
<evidence type="ECO:0000313" key="2">
    <source>
        <dbReference type="Proteomes" id="UP000887159"/>
    </source>
</evidence>
<proteinExistence type="predicted"/>
<comment type="caution">
    <text evidence="1">The sequence shown here is derived from an EMBL/GenBank/DDBJ whole genome shotgun (WGS) entry which is preliminary data.</text>
</comment>
<evidence type="ECO:0000313" key="1">
    <source>
        <dbReference type="EMBL" id="GFY04562.1"/>
    </source>
</evidence>